<evidence type="ECO:0000256" key="1">
    <source>
        <dbReference type="ARBA" id="ARBA00004167"/>
    </source>
</evidence>
<accession>A0A4Q7LUB0</accession>
<evidence type="ECO:0000256" key="7">
    <source>
        <dbReference type="ARBA" id="ARBA00022989"/>
    </source>
</evidence>
<dbReference type="PRINTS" id="PR01506">
    <property type="entry name" value="TATBPROTEIN"/>
</dbReference>
<dbReference type="InterPro" id="IPR018448">
    <property type="entry name" value="TatB"/>
</dbReference>
<evidence type="ECO:0000313" key="13">
    <source>
        <dbReference type="Proteomes" id="UP000293433"/>
    </source>
</evidence>
<dbReference type="HAMAP" id="MF_00237">
    <property type="entry name" value="TatB"/>
    <property type="match status" value="1"/>
</dbReference>
<gene>
    <name evidence="10" type="primary">tatB</name>
    <name evidence="12" type="ORF">EV685_0686</name>
</gene>
<dbReference type="Gene3D" id="1.20.5.3310">
    <property type="match status" value="1"/>
</dbReference>
<dbReference type="GO" id="GO:0008320">
    <property type="term" value="F:protein transmembrane transporter activity"/>
    <property type="evidence" value="ECO:0007669"/>
    <property type="project" value="UniProtKB-UniRule"/>
</dbReference>
<keyword evidence="3 10" id="KW-1003">Cell membrane</keyword>
<dbReference type="EMBL" id="SGWV01000007">
    <property type="protein sequence ID" value="RZS58394.1"/>
    <property type="molecule type" value="Genomic_DNA"/>
</dbReference>
<dbReference type="Pfam" id="PF02416">
    <property type="entry name" value="TatA_B_E"/>
    <property type="match status" value="1"/>
</dbReference>
<reference evidence="12 13" key="1">
    <citation type="submission" date="2019-02" db="EMBL/GenBank/DDBJ databases">
        <title>Genomic Encyclopedia of Type Strains, Phase IV (KMG-IV): sequencing the most valuable type-strain genomes for metagenomic binning, comparative biology and taxonomic classification.</title>
        <authorList>
            <person name="Goeker M."/>
        </authorList>
    </citation>
    <scope>NUCLEOTIDE SEQUENCE [LARGE SCALE GENOMIC DNA]</scope>
    <source>
        <strain evidence="12 13">DSM 10617</strain>
    </source>
</reference>
<evidence type="ECO:0000256" key="8">
    <source>
        <dbReference type="ARBA" id="ARBA00023010"/>
    </source>
</evidence>
<comment type="function">
    <text evidence="10">Part of the twin-arginine translocation (Tat) system that transports large folded proteins containing a characteristic twin-arginine motif in their signal peptide across membranes. Together with TatC, TatB is part of a receptor directly interacting with Tat signal peptides. TatB may form an oligomeric binding site that transiently accommodates folded Tat precursor proteins before their translocation.</text>
</comment>
<feature type="compositionally biased region" description="Basic residues" evidence="11">
    <location>
        <begin position="156"/>
        <end position="165"/>
    </location>
</feature>
<evidence type="ECO:0000256" key="3">
    <source>
        <dbReference type="ARBA" id="ARBA00022475"/>
    </source>
</evidence>
<keyword evidence="4" id="KW-0997">Cell inner membrane</keyword>
<dbReference type="AlphaFoldDB" id="A0A4Q7LUB0"/>
<dbReference type="PANTHER" id="PTHR33162:SF1">
    <property type="entry name" value="SEC-INDEPENDENT PROTEIN TRANSLOCASE PROTEIN TATA, CHLOROPLASTIC"/>
    <property type="match status" value="1"/>
</dbReference>
<evidence type="ECO:0000313" key="12">
    <source>
        <dbReference type="EMBL" id="RZS58394.1"/>
    </source>
</evidence>
<dbReference type="NCBIfam" id="TIGR01410">
    <property type="entry name" value="tatB"/>
    <property type="match status" value="1"/>
</dbReference>
<feature type="compositionally biased region" description="Low complexity" evidence="11">
    <location>
        <begin position="89"/>
        <end position="104"/>
    </location>
</feature>
<dbReference type="RefSeq" id="WP_130480545.1">
    <property type="nucleotide sequence ID" value="NZ_SGWV01000007.1"/>
</dbReference>
<evidence type="ECO:0000256" key="2">
    <source>
        <dbReference type="ARBA" id="ARBA00022448"/>
    </source>
</evidence>
<dbReference type="InterPro" id="IPR003369">
    <property type="entry name" value="TatA/B/E"/>
</dbReference>
<comment type="similarity">
    <text evidence="10">Belongs to the TatB family.</text>
</comment>
<dbReference type="GO" id="GO:0043953">
    <property type="term" value="P:protein transport by the Tat complex"/>
    <property type="evidence" value="ECO:0007669"/>
    <property type="project" value="UniProtKB-UniRule"/>
</dbReference>
<sequence>MLDIGVTKLLIIGGIALVVIGPERLPKVARMAGTLLGRAQRYVSDVKAEVNRSIEIEEINKMKAQFDDAARDIDRSVNDSMNQIGTGLDGSVDDGSSSGSSSSSIDPYLNGTGWEPPPPEYRHPGKKWRVKKGAMPQWYKQREGVRRHVQSGAARVQRHTPRRLG</sequence>
<evidence type="ECO:0000256" key="9">
    <source>
        <dbReference type="ARBA" id="ARBA00023136"/>
    </source>
</evidence>
<proteinExistence type="inferred from homology"/>
<comment type="subunit">
    <text evidence="10">The Tat system comprises two distinct complexes: a TatABC complex, containing multiple copies of TatA, TatB and TatC subunits, and a separate TatA complex, containing only TatA subunits. Substrates initially bind to the TatABC complex, which probably triggers association of the separate TatA complex to form the active translocon.</text>
</comment>
<organism evidence="12 13">
    <name type="scientific">Sphaerotilus mobilis</name>
    <dbReference type="NCBI Taxonomy" id="47994"/>
    <lineage>
        <taxon>Bacteria</taxon>
        <taxon>Pseudomonadati</taxon>
        <taxon>Pseudomonadota</taxon>
        <taxon>Betaproteobacteria</taxon>
        <taxon>Burkholderiales</taxon>
        <taxon>Sphaerotilaceae</taxon>
        <taxon>Sphaerotilus</taxon>
    </lineage>
</organism>
<dbReference type="Proteomes" id="UP000293433">
    <property type="component" value="Unassembled WGS sequence"/>
</dbReference>
<keyword evidence="5 10" id="KW-0812">Transmembrane</keyword>
<evidence type="ECO:0000256" key="11">
    <source>
        <dbReference type="SAM" id="MobiDB-lite"/>
    </source>
</evidence>
<dbReference type="OrthoDB" id="9816005at2"/>
<comment type="caution">
    <text evidence="12">The sequence shown here is derived from an EMBL/GenBank/DDBJ whole genome shotgun (WGS) entry which is preliminary data.</text>
</comment>
<dbReference type="GO" id="GO:0033281">
    <property type="term" value="C:TAT protein transport complex"/>
    <property type="evidence" value="ECO:0007669"/>
    <property type="project" value="UniProtKB-UniRule"/>
</dbReference>
<evidence type="ECO:0000256" key="6">
    <source>
        <dbReference type="ARBA" id="ARBA00022927"/>
    </source>
</evidence>
<name>A0A4Q7LUB0_9BURK</name>
<evidence type="ECO:0000256" key="4">
    <source>
        <dbReference type="ARBA" id="ARBA00022519"/>
    </source>
</evidence>
<dbReference type="PANTHER" id="PTHR33162">
    <property type="entry name" value="SEC-INDEPENDENT PROTEIN TRANSLOCASE PROTEIN TATA, CHLOROPLASTIC"/>
    <property type="match status" value="1"/>
</dbReference>
<evidence type="ECO:0000256" key="10">
    <source>
        <dbReference type="HAMAP-Rule" id="MF_00237"/>
    </source>
</evidence>
<protein>
    <recommendedName>
        <fullName evidence="10">Sec-independent protein translocase protein TatB</fullName>
    </recommendedName>
</protein>
<feature type="region of interest" description="Disordered" evidence="11">
    <location>
        <begin position="74"/>
        <end position="165"/>
    </location>
</feature>
<keyword evidence="9 10" id="KW-0472">Membrane</keyword>
<keyword evidence="6 10" id="KW-0653">Protein transport</keyword>
<keyword evidence="13" id="KW-1185">Reference proteome</keyword>
<keyword evidence="7 10" id="KW-1133">Transmembrane helix</keyword>
<keyword evidence="8 10" id="KW-0811">Translocation</keyword>
<comment type="subcellular location">
    <subcellularLocation>
        <location evidence="10">Cell membrane</location>
        <topology evidence="10">Single-pass membrane protein</topology>
    </subcellularLocation>
    <subcellularLocation>
        <location evidence="1">Membrane</location>
        <topology evidence="1">Single-pass membrane protein</topology>
    </subcellularLocation>
</comment>
<evidence type="ECO:0000256" key="5">
    <source>
        <dbReference type="ARBA" id="ARBA00022692"/>
    </source>
</evidence>
<keyword evidence="2 10" id="KW-0813">Transport</keyword>